<accession>A0A8S5URB6</accession>
<sequence>MRFRSHAFPSFQLSEKLPDAIIAHLQHCLHYKIKQNYAVNIIQCDNLHML</sequence>
<proteinExistence type="predicted"/>
<dbReference type="EMBL" id="BK016124">
    <property type="protein sequence ID" value="DAF97029.1"/>
    <property type="molecule type" value="Genomic_DNA"/>
</dbReference>
<reference evidence="1" key="1">
    <citation type="journal article" date="2021" name="Proc. Natl. Acad. Sci. U.S.A.">
        <title>A Catalog of Tens of Thousands of Viruses from Human Metagenomes Reveals Hidden Associations with Chronic Diseases.</title>
        <authorList>
            <person name="Tisza M.J."/>
            <person name="Buck C.B."/>
        </authorList>
    </citation>
    <scope>NUCLEOTIDE SEQUENCE</scope>
    <source>
        <strain evidence="1">CtsIb3</strain>
    </source>
</reference>
<organism evidence="1">
    <name type="scientific">Myoviridae sp. ctsIb3</name>
    <dbReference type="NCBI Taxonomy" id="2825189"/>
    <lineage>
        <taxon>Viruses</taxon>
        <taxon>Duplodnaviria</taxon>
        <taxon>Heunggongvirae</taxon>
        <taxon>Uroviricota</taxon>
        <taxon>Caudoviricetes</taxon>
    </lineage>
</organism>
<protein>
    <submittedName>
        <fullName evidence="1">Uncharacterized protein</fullName>
    </submittedName>
</protein>
<name>A0A8S5URB6_9CAUD</name>
<evidence type="ECO:0000313" key="1">
    <source>
        <dbReference type="EMBL" id="DAF97029.1"/>
    </source>
</evidence>